<evidence type="ECO:0000256" key="6">
    <source>
        <dbReference type="SAM" id="MobiDB-lite"/>
    </source>
</evidence>
<dbReference type="InterPro" id="IPR034030">
    <property type="entry name" value="ZnMc_salivary_gland_MPs"/>
</dbReference>
<feature type="domain" description="Peptidase M12B" evidence="8">
    <location>
        <begin position="171"/>
        <end position="386"/>
    </location>
</feature>
<name>G3MNQ2_AMBMU</name>
<dbReference type="PANTHER" id="PTHR11905:SF159">
    <property type="entry name" value="ADAM METALLOPROTEASE"/>
    <property type="match status" value="1"/>
</dbReference>
<evidence type="ECO:0000256" key="4">
    <source>
        <dbReference type="ARBA" id="ARBA00023049"/>
    </source>
</evidence>
<dbReference type="AlphaFoldDB" id="G3MNQ2"/>
<dbReference type="GO" id="GO:0046872">
    <property type="term" value="F:metal ion binding"/>
    <property type="evidence" value="ECO:0007669"/>
    <property type="project" value="UniProtKB-KW"/>
</dbReference>
<protein>
    <recommendedName>
        <fullName evidence="8">Peptidase M12B domain-containing protein</fullName>
    </recommendedName>
</protein>
<dbReference type="PROSITE" id="PS50215">
    <property type="entry name" value="ADAM_MEPRO"/>
    <property type="match status" value="1"/>
</dbReference>
<reference evidence="9" key="1">
    <citation type="journal article" date="2011" name="PLoS ONE">
        <title>A deep insight into the sialotranscriptome of the gulf coast tick, Amblyomma maculatum.</title>
        <authorList>
            <person name="Karim S."/>
            <person name="Singh P."/>
            <person name="Ribeiro J.M."/>
        </authorList>
    </citation>
    <scope>NUCLEOTIDE SEQUENCE</scope>
    <source>
        <tissue evidence="9">Salivary gland</tissue>
    </source>
</reference>
<keyword evidence="4" id="KW-0482">Metalloprotease</keyword>
<dbReference type="InterPro" id="IPR001590">
    <property type="entry name" value="Peptidase_M12B"/>
</dbReference>
<keyword evidence="2" id="KW-0378">Hydrolase</keyword>
<dbReference type="EMBL" id="JO843503">
    <property type="protein sequence ID" value="AEO35120.1"/>
    <property type="molecule type" value="mRNA"/>
</dbReference>
<dbReference type="Gene3D" id="3.40.1620.60">
    <property type="match status" value="1"/>
</dbReference>
<dbReference type="GO" id="GO:0004222">
    <property type="term" value="F:metalloendopeptidase activity"/>
    <property type="evidence" value="ECO:0007669"/>
    <property type="project" value="InterPro"/>
</dbReference>
<feature type="binding site" evidence="5">
    <location>
        <position position="319"/>
    </location>
    <ligand>
        <name>Zn(2+)</name>
        <dbReference type="ChEBI" id="CHEBI:29105"/>
        <note>catalytic</note>
    </ligand>
</feature>
<keyword evidence="5" id="KW-0479">Metal-binding</keyword>
<feature type="region of interest" description="Disordered" evidence="6">
    <location>
        <begin position="493"/>
        <end position="528"/>
    </location>
</feature>
<dbReference type="PANTHER" id="PTHR11905">
    <property type="entry name" value="ADAM A DISINTEGRIN AND METALLOPROTEASE DOMAIN"/>
    <property type="match status" value="1"/>
</dbReference>
<dbReference type="Gene3D" id="3.40.390.10">
    <property type="entry name" value="Collagenase (Catalytic Domain)"/>
    <property type="match status" value="1"/>
</dbReference>
<dbReference type="Pfam" id="PF13688">
    <property type="entry name" value="Reprolysin_5"/>
    <property type="match status" value="1"/>
</dbReference>
<evidence type="ECO:0000256" key="1">
    <source>
        <dbReference type="ARBA" id="ARBA00022670"/>
    </source>
</evidence>
<keyword evidence="7" id="KW-0732">Signal</keyword>
<evidence type="ECO:0000313" key="9">
    <source>
        <dbReference type="EMBL" id="AEO35120.1"/>
    </source>
</evidence>
<keyword evidence="3 5" id="KW-0862">Zinc</keyword>
<organism evidence="9">
    <name type="scientific">Amblyomma maculatum</name>
    <name type="common">Gulf Coast tick</name>
    <dbReference type="NCBI Taxonomy" id="34609"/>
    <lineage>
        <taxon>Eukaryota</taxon>
        <taxon>Metazoa</taxon>
        <taxon>Ecdysozoa</taxon>
        <taxon>Arthropoda</taxon>
        <taxon>Chelicerata</taxon>
        <taxon>Arachnida</taxon>
        <taxon>Acari</taxon>
        <taxon>Parasitiformes</taxon>
        <taxon>Ixodida</taxon>
        <taxon>Ixodoidea</taxon>
        <taxon>Ixodidae</taxon>
        <taxon>Amblyomminae</taxon>
        <taxon>Amblyomma</taxon>
    </lineage>
</organism>
<keyword evidence="1" id="KW-0645">Protease</keyword>
<evidence type="ECO:0000259" key="8">
    <source>
        <dbReference type="PROSITE" id="PS50215"/>
    </source>
</evidence>
<evidence type="ECO:0000256" key="3">
    <source>
        <dbReference type="ARBA" id="ARBA00022833"/>
    </source>
</evidence>
<dbReference type="SUPFAM" id="SSF55486">
    <property type="entry name" value="Metalloproteases ('zincins'), catalytic domain"/>
    <property type="match status" value="1"/>
</dbReference>
<comment type="caution">
    <text evidence="5">Lacks conserved residue(s) required for the propagation of feature annotation.</text>
</comment>
<proteinExistence type="evidence at transcript level"/>
<dbReference type="GO" id="GO:0006509">
    <property type="term" value="P:membrane protein ectodomain proteolysis"/>
    <property type="evidence" value="ECO:0007669"/>
    <property type="project" value="TreeGrafter"/>
</dbReference>
<dbReference type="InterPro" id="IPR024079">
    <property type="entry name" value="MetalloPept_cat_dom_sf"/>
</dbReference>
<feature type="chain" id="PRO_5003447456" description="Peptidase M12B domain-containing protein" evidence="7">
    <location>
        <begin position="17"/>
        <end position="555"/>
    </location>
</feature>
<sequence length="555" mass="62273">MIGLVVITVLLLAVEGAPQSRLVYPRLLEERSSDGRMVLHLHDDLTLNLRKTSVAAREFRVLENVDGHDLTHFFKGEEIDRNLHEDERQFATVHVIKKESGVHVEGIVGPEHRIQPMPEMKRSDEGFIAHMIYKIERNKMLDIEVAPRGKVARVVDERSNNVKNAPVPAQVKIELFVVSDSPHFSFFKATMQLIQYLCVLVNSINLRYADTSDPKVQFLLVGVEKDQHGTYRKGSGNYMDSEPTLDAFKEYANEKKHAFGDPDVVYLMTGSDTYNSGPNNTIDTNALGLGFVGGLCTNYFVALGEDTAGMYNGMHTMAHEAGHLLGASHDESDPKTWIKGDPGSKSCKWAEGHLMSYVDGGPKHHRFSGCSLAQIRNVVILRGMACWEVNNKGHQDVGKYAGMFVDPDEYCRKLVYPHKKNVTADMKSTHAAKCKLKCQYPEYHEECEDTRCYTYVTTYYRLLPSLDFMVCGNDRVCIRGVCTPMKDIATKHLERPKEVPTTDGVTQAPETEPPKTKPAPTPTDGEDCQCDCSTSTAAITSTTESQSWWRRKFGR</sequence>
<evidence type="ECO:0000256" key="7">
    <source>
        <dbReference type="SAM" id="SignalP"/>
    </source>
</evidence>
<evidence type="ECO:0000256" key="5">
    <source>
        <dbReference type="PROSITE-ProRule" id="PRU00276"/>
    </source>
</evidence>
<feature type="binding site" evidence="5">
    <location>
        <position position="329"/>
    </location>
    <ligand>
        <name>Zn(2+)</name>
        <dbReference type="ChEBI" id="CHEBI:29105"/>
        <note>catalytic</note>
    </ligand>
</feature>
<feature type="active site" evidence="5">
    <location>
        <position position="320"/>
    </location>
</feature>
<evidence type="ECO:0000256" key="2">
    <source>
        <dbReference type="ARBA" id="ARBA00022801"/>
    </source>
</evidence>
<dbReference type="CDD" id="cd04272">
    <property type="entry name" value="ZnMc_salivary_gland_MPs"/>
    <property type="match status" value="1"/>
</dbReference>
<feature type="binding site" evidence="5">
    <location>
        <position position="323"/>
    </location>
    <ligand>
        <name>Zn(2+)</name>
        <dbReference type="ChEBI" id="CHEBI:29105"/>
        <note>catalytic</note>
    </ligand>
</feature>
<feature type="signal peptide" evidence="7">
    <location>
        <begin position="1"/>
        <end position="16"/>
    </location>
</feature>
<accession>G3MNQ2</accession>